<gene>
    <name evidence="8" type="ORF">AXG93_684s1450</name>
</gene>
<dbReference type="AlphaFoldDB" id="A0A176W8X9"/>
<dbReference type="PIRSF" id="PIRSF016379">
    <property type="entry name" value="ENT"/>
    <property type="match status" value="1"/>
</dbReference>
<keyword evidence="4 7" id="KW-0812">Transmembrane</keyword>
<dbReference type="PANTHER" id="PTHR10332">
    <property type="entry name" value="EQUILIBRATIVE NUCLEOSIDE TRANSPORTER"/>
    <property type="match status" value="1"/>
</dbReference>
<name>A0A176W8X9_MARPO</name>
<feature type="transmembrane region" description="Helical" evidence="7">
    <location>
        <begin position="162"/>
        <end position="181"/>
    </location>
</feature>
<evidence type="ECO:0000256" key="2">
    <source>
        <dbReference type="ARBA" id="ARBA00007965"/>
    </source>
</evidence>
<keyword evidence="3" id="KW-0813">Transport</keyword>
<feature type="transmembrane region" description="Helical" evidence="7">
    <location>
        <begin position="201"/>
        <end position="220"/>
    </location>
</feature>
<reference evidence="8" key="1">
    <citation type="submission" date="2016-03" db="EMBL/GenBank/DDBJ databases">
        <title>Mechanisms controlling the formation of the plant cell surface in tip-growing cells are functionally conserved among land plants.</title>
        <authorList>
            <person name="Honkanen S."/>
            <person name="Jones V.A."/>
            <person name="Morieri G."/>
            <person name="Champion C."/>
            <person name="Hetherington A.J."/>
            <person name="Kelly S."/>
            <person name="Saint-Marcoux D."/>
            <person name="Proust H."/>
            <person name="Prescott H."/>
            <person name="Dolan L."/>
        </authorList>
    </citation>
    <scope>NUCLEOTIDE SEQUENCE [LARGE SCALE GENOMIC DNA]</scope>
    <source>
        <tissue evidence="8">Whole gametophyte</tissue>
    </source>
</reference>
<evidence type="ECO:0000256" key="6">
    <source>
        <dbReference type="ARBA" id="ARBA00023136"/>
    </source>
</evidence>
<feature type="transmembrane region" description="Helical" evidence="7">
    <location>
        <begin position="100"/>
        <end position="119"/>
    </location>
</feature>
<evidence type="ECO:0000256" key="1">
    <source>
        <dbReference type="ARBA" id="ARBA00004141"/>
    </source>
</evidence>
<dbReference type="InterPro" id="IPR036259">
    <property type="entry name" value="MFS_trans_sf"/>
</dbReference>
<dbReference type="PANTHER" id="PTHR10332:SF10">
    <property type="entry name" value="EQUILIBRATIVE NUCLEOSIDE TRANSPORTER 4"/>
    <property type="match status" value="1"/>
</dbReference>
<comment type="caution">
    <text evidence="8">The sequence shown here is derived from an EMBL/GenBank/DDBJ whole genome shotgun (WGS) entry which is preliminary data.</text>
</comment>
<feature type="transmembrane region" description="Helical" evidence="7">
    <location>
        <begin position="29"/>
        <end position="47"/>
    </location>
</feature>
<dbReference type="GO" id="GO:0005337">
    <property type="term" value="F:nucleoside transmembrane transporter activity"/>
    <property type="evidence" value="ECO:0007669"/>
    <property type="project" value="InterPro"/>
</dbReference>
<proteinExistence type="inferred from homology"/>
<evidence type="ECO:0000256" key="4">
    <source>
        <dbReference type="ARBA" id="ARBA00022692"/>
    </source>
</evidence>
<comment type="similarity">
    <text evidence="2">Belongs to the SLC29A/ENT transporter (TC 2.A.57) family.</text>
</comment>
<evidence type="ECO:0000256" key="5">
    <source>
        <dbReference type="ARBA" id="ARBA00022989"/>
    </source>
</evidence>
<dbReference type="InterPro" id="IPR002259">
    <property type="entry name" value="Eqnu_transpt"/>
</dbReference>
<comment type="subcellular location">
    <subcellularLocation>
        <location evidence="1">Membrane</location>
        <topology evidence="1">Multi-pass membrane protein</topology>
    </subcellularLocation>
</comment>
<evidence type="ECO:0000256" key="7">
    <source>
        <dbReference type="SAM" id="Phobius"/>
    </source>
</evidence>
<feature type="transmembrane region" description="Helical" evidence="7">
    <location>
        <begin position="409"/>
        <end position="433"/>
    </location>
</feature>
<feature type="transmembrane region" description="Helical" evidence="7">
    <location>
        <begin position="131"/>
        <end position="150"/>
    </location>
</feature>
<feature type="transmembrane region" description="Helical" evidence="7">
    <location>
        <begin position="350"/>
        <end position="369"/>
    </location>
</feature>
<protein>
    <recommendedName>
        <fullName evidence="10">Equilibrative nucleoside transporter</fullName>
    </recommendedName>
</protein>
<dbReference type="Pfam" id="PF01733">
    <property type="entry name" value="Nucleoside_tran"/>
    <property type="match status" value="1"/>
</dbReference>
<dbReference type="SUPFAM" id="SSF103473">
    <property type="entry name" value="MFS general substrate transporter"/>
    <property type="match status" value="1"/>
</dbReference>
<dbReference type="EMBL" id="LVLJ01001645">
    <property type="protein sequence ID" value="OAE28865.1"/>
    <property type="molecule type" value="Genomic_DNA"/>
</dbReference>
<evidence type="ECO:0000313" key="8">
    <source>
        <dbReference type="EMBL" id="OAE28865.1"/>
    </source>
</evidence>
<evidence type="ECO:0000256" key="3">
    <source>
        <dbReference type="ARBA" id="ARBA00022448"/>
    </source>
</evidence>
<feature type="transmembrane region" description="Helical" evidence="7">
    <location>
        <begin position="282"/>
        <end position="302"/>
    </location>
</feature>
<keyword evidence="5 7" id="KW-1133">Transmembrane helix</keyword>
<keyword evidence="6 7" id="KW-0472">Membrane</keyword>
<dbReference type="PRINTS" id="PR01130">
    <property type="entry name" value="DERENTRNSPRT"/>
</dbReference>
<evidence type="ECO:0008006" key="10">
    <source>
        <dbReference type="Google" id="ProtNLM"/>
    </source>
</evidence>
<feature type="transmembrane region" description="Helical" evidence="7">
    <location>
        <begin position="375"/>
        <end position="397"/>
    </location>
</feature>
<feature type="transmembrane region" description="Helical" evidence="7">
    <location>
        <begin position="67"/>
        <end position="88"/>
    </location>
</feature>
<evidence type="ECO:0000313" key="9">
    <source>
        <dbReference type="Proteomes" id="UP000077202"/>
    </source>
</evidence>
<dbReference type="Proteomes" id="UP000077202">
    <property type="component" value="Unassembled WGS sequence"/>
</dbReference>
<organism evidence="8 9">
    <name type="scientific">Marchantia polymorpha subsp. ruderalis</name>
    <dbReference type="NCBI Taxonomy" id="1480154"/>
    <lineage>
        <taxon>Eukaryota</taxon>
        <taxon>Viridiplantae</taxon>
        <taxon>Streptophyta</taxon>
        <taxon>Embryophyta</taxon>
        <taxon>Marchantiophyta</taxon>
        <taxon>Marchantiopsida</taxon>
        <taxon>Marchantiidae</taxon>
        <taxon>Marchantiales</taxon>
        <taxon>Marchantiaceae</taxon>
        <taxon>Marchantia</taxon>
    </lineage>
</organism>
<accession>A0A176W8X9</accession>
<keyword evidence="9" id="KW-1185">Reference proteome</keyword>
<dbReference type="GO" id="GO:0005886">
    <property type="term" value="C:plasma membrane"/>
    <property type="evidence" value="ECO:0007669"/>
    <property type="project" value="TreeGrafter"/>
</dbReference>
<sequence length="454" mass="49437">MGQRKMSSQVDDTVILGDYENHPPDTANLALFTYFLLGIGCILPWTTFTTAVDYFEYLFPDSQISRVFVAIYQCSFFVSLSLMLRFGLHIPSRVRINAGLLMLLVPMLLVPAVNAFIIREDADRNNPLARTLTLILIGLSGVGTAAMEGSATGAAGQLPQRFMKAVVSGGGACGVLVSSLRVVTKAALPQTPDGLRTSANLYFVVTSVILLLCFVSYNLIHRLPFMIHFTALRAAINEEKSEAKLPRRQDLETEVTSSLLVNGDRERAEGGGLVATLATVKWYAGCITLTYIITLTIFPGFLAEDVQSSILKDWYPVLLICSYQWSDLLGKLCTTLYIPKLLRTLVLGSLARLLFLPLFGVILHGPGAFRTEASVFLSTCLLGFTGGYLAASNFVLAPKLVTFAQAESVGVIMDLCLGLGVSLGSVSTCSFSWKKLPHYGLILALHLLPEFQKE</sequence>